<reference evidence="1" key="2">
    <citation type="submission" date="2020-09" db="EMBL/GenBank/DDBJ databases">
        <authorList>
            <person name="Sun Q."/>
            <person name="Sedlacek I."/>
        </authorList>
    </citation>
    <scope>NUCLEOTIDE SEQUENCE</scope>
    <source>
        <strain evidence="1">CCM 7905</strain>
    </source>
</reference>
<dbReference type="AlphaFoldDB" id="A0A917CYD4"/>
<reference evidence="1" key="1">
    <citation type="journal article" date="2014" name="Int. J. Syst. Evol. Microbiol.">
        <title>Complete genome sequence of Corynebacterium casei LMG S-19264T (=DSM 44701T), isolated from a smear-ripened cheese.</title>
        <authorList>
            <consortium name="US DOE Joint Genome Institute (JGI-PGF)"/>
            <person name="Walter F."/>
            <person name="Albersmeier A."/>
            <person name="Kalinowski J."/>
            <person name="Ruckert C."/>
        </authorList>
    </citation>
    <scope>NUCLEOTIDE SEQUENCE</scope>
    <source>
        <strain evidence="1">CCM 7905</strain>
    </source>
</reference>
<evidence type="ECO:0000313" key="1">
    <source>
        <dbReference type="EMBL" id="GGG04334.1"/>
    </source>
</evidence>
<dbReference type="RefSeq" id="WP_188544472.1">
    <property type="nucleotide sequence ID" value="NZ_BMCU01000002.1"/>
</dbReference>
<dbReference type="Proteomes" id="UP000654257">
    <property type="component" value="Unassembled WGS sequence"/>
</dbReference>
<sequence>MTAPRPRPSDRATRELALAHATTIIASAARTNQVTTDQTIKFAIQFEDYLNGGWADK</sequence>
<accession>A0A917CYD4</accession>
<gene>
    <name evidence="1" type="ORF">GCM10007304_18050</name>
</gene>
<keyword evidence="2" id="KW-1185">Reference proteome</keyword>
<organism evidence="1 2">
    <name type="scientific">Rhodococcoides trifolii</name>
    <dbReference type="NCBI Taxonomy" id="908250"/>
    <lineage>
        <taxon>Bacteria</taxon>
        <taxon>Bacillati</taxon>
        <taxon>Actinomycetota</taxon>
        <taxon>Actinomycetes</taxon>
        <taxon>Mycobacteriales</taxon>
        <taxon>Nocardiaceae</taxon>
        <taxon>Rhodococcoides</taxon>
    </lineage>
</organism>
<evidence type="ECO:0000313" key="2">
    <source>
        <dbReference type="Proteomes" id="UP000654257"/>
    </source>
</evidence>
<comment type="caution">
    <text evidence="1">The sequence shown here is derived from an EMBL/GenBank/DDBJ whole genome shotgun (WGS) entry which is preliminary data.</text>
</comment>
<name>A0A917CYD4_9NOCA</name>
<dbReference type="EMBL" id="BMCU01000002">
    <property type="protein sequence ID" value="GGG04334.1"/>
    <property type="molecule type" value="Genomic_DNA"/>
</dbReference>
<proteinExistence type="predicted"/>
<protein>
    <submittedName>
        <fullName evidence="1">Uncharacterized protein</fullName>
    </submittedName>
</protein>